<dbReference type="Gene3D" id="3.40.50.300">
    <property type="entry name" value="P-loop containing nucleotide triphosphate hydrolases"/>
    <property type="match status" value="1"/>
</dbReference>
<proteinExistence type="predicted"/>
<dbReference type="InterPro" id="IPR003959">
    <property type="entry name" value="ATPase_AAA_core"/>
</dbReference>
<keyword evidence="3" id="KW-1185">Reference proteome</keyword>
<organism evidence="3 4">
    <name type="scientific">Bicyclus anynana</name>
    <name type="common">Squinting bush brown butterfly</name>
    <dbReference type="NCBI Taxonomy" id="110368"/>
    <lineage>
        <taxon>Eukaryota</taxon>
        <taxon>Metazoa</taxon>
        <taxon>Ecdysozoa</taxon>
        <taxon>Arthropoda</taxon>
        <taxon>Hexapoda</taxon>
        <taxon>Insecta</taxon>
        <taxon>Pterygota</taxon>
        <taxon>Neoptera</taxon>
        <taxon>Endopterygota</taxon>
        <taxon>Lepidoptera</taxon>
        <taxon>Glossata</taxon>
        <taxon>Ditrysia</taxon>
        <taxon>Papilionoidea</taxon>
        <taxon>Nymphalidae</taxon>
        <taxon>Satyrinae</taxon>
        <taxon>Satyrini</taxon>
        <taxon>Mycalesina</taxon>
        <taxon>Bicyclus</taxon>
    </lineage>
</organism>
<dbReference type="InterPro" id="IPR052267">
    <property type="entry name" value="N-DRC_Component"/>
</dbReference>
<dbReference type="Gene3D" id="1.10.8.60">
    <property type="match status" value="1"/>
</dbReference>
<dbReference type="SUPFAM" id="SSF52540">
    <property type="entry name" value="P-loop containing nucleoside triphosphate hydrolases"/>
    <property type="match status" value="1"/>
</dbReference>
<evidence type="ECO:0000313" key="3">
    <source>
        <dbReference type="Proteomes" id="UP001652582"/>
    </source>
</evidence>
<dbReference type="Proteomes" id="UP001652582">
    <property type="component" value="Chromosome 12"/>
</dbReference>
<accession>A0ABM3LNY0</accession>
<evidence type="ECO:0000256" key="1">
    <source>
        <dbReference type="SAM" id="Coils"/>
    </source>
</evidence>
<evidence type="ECO:0000259" key="2">
    <source>
        <dbReference type="Pfam" id="PF00004"/>
    </source>
</evidence>
<dbReference type="Pfam" id="PF00004">
    <property type="entry name" value="AAA"/>
    <property type="match status" value="1"/>
</dbReference>
<dbReference type="PANTHER" id="PTHR14690">
    <property type="entry name" value="IQ MOTIF CONTAINING WITH AAA DOMAIN 1"/>
    <property type="match status" value="1"/>
</dbReference>
<dbReference type="PANTHER" id="PTHR14690:SF9">
    <property type="entry name" value="GH08353P"/>
    <property type="match status" value="1"/>
</dbReference>
<dbReference type="InterPro" id="IPR027417">
    <property type="entry name" value="P-loop_NTPase"/>
</dbReference>
<feature type="coiled-coil region" evidence="1">
    <location>
        <begin position="390"/>
        <end position="438"/>
    </location>
</feature>
<sequence length="895" mass="106158">MSSDYYFTKWKNILASLESLTQLDLEYQETKTHDQHRCQASHRLSGILGRYIACYNDASDCLTHNLQVQKTAYMDDVVKSIVGRILELKNQLRKLEGAYYQFLNSGLIEHKLTPIDAEFSDIPTKYERSETINEAVIKAFEKAMKLKINNEGKTKDIFIKGDPIKELDVLENLEEEKWWEDTVKMVNKKPERLDMAKIYEVKQKISEETLKSKQKIAMIQAHEKTRQVTQMVISQIQTRERWKKELQGTLNPPARTEMRERGAKLIQKVIRFYFELKRKKFKDCKRDELLQLRLCNRPSRYETLKGTEVTTTKCKYKMYGSQRKLYCEEFKKNYIKKYHEDIAENARDHIRNWFQIWYNEVKFFYDIPKENTGGSTSIIKEEVPSPAEWKEKYEAYLKNKKENKNKTAEQLKFEKRVVEEEKNILRREELKKRKMEAELIKKMMKNPAHHPGYQYPPSKKTEPLIQAIKKYNQEWNAVDNEGHFHAKENFIKSIDDEHICMEVKLEINKFVDVDMREELKRLKHALKEDYKRIEKEMPEPMTEKKKRKKRKRIRKIKINDDLDDKLTDLAVIDVLKEYPRKDFTDFSGDTNFAGDDIRCLLRRAQHFAAETRSVWWERCRAMVHGFRRILLVGPRGCGKSSLVHTMAYVNDAILYELDPQQVSEEDQTTEHLQQLVGAVATCAKATQPSVIHIKDIHKFYYTKIPPDEKHVNLELLRTFFVRKLFKKFHRHDNVSIIGTCTDPWLARSKLMLKKFPAVCLLPDTSYSAVHLILSKWVLNNRIVPADLDIHSLAHVLQGYSYGYLVKTLDDFLTADRIVRIAAHGLTPQTVYEYIIEDSRETKVDYQKYIKWYTEKTRWGKIESQQLQEDQEFRALVEQWKQKMQKKKKLAENKIL</sequence>
<reference evidence="4" key="1">
    <citation type="submission" date="2025-08" db="UniProtKB">
        <authorList>
            <consortium name="RefSeq"/>
        </authorList>
    </citation>
    <scope>IDENTIFICATION</scope>
</reference>
<dbReference type="RefSeq" id="XP_052740782.1">
    <property type="nucleotide sequence ID" value="XM_052884822.1"/>
</dbReference>
<dbReference type="GeneID" id="112047702"/>
<name>A0ABM3LNY0_BICAN</name>
<feature type="domain" description="ATPase AAA-type core" evidence="2">
    <location>
        <begin position="629"/>
        <end position="755"/>
    </location>
</feature>
<keyword evidence="1" id="KW-0175">Coiled coil</keyword>
<gene>
    <name evidence="4" type="primary">LOC112047702</name>
</gene>
<protein>
    <submittedName>
        <fullName evidence="4">IQ and AAA domain-containing protein 1-like</fullName>
    </submittedName>
</protein>
<evidence type="ECO:0000313" key="4">
    <source>
        <dbReference type="RefSeq" id="XP_052740782.1"/>
    </source>
</evidence>